<dbReference type="InterPro" id="IPR014721">
    <property type="entry name" value="Ribsml_uS5_D2-typ_fold_subgr"/>
</dbReference>
<dbReference type="Pfam" id="PF00825">
    <property type="entry name" value="Ribonuclease_P"/>
    <property type="match status" value="1"/>
</dbReference>
<dbReference type="HAMAP" id="MF_00227">
    <property type="entry name" value="RNase_P"/>
    <property type="match status" value="1"/>
</dbReference>
<dbReference type="HOGENOM" id="CLU_117179_1_1_10"/>
<dbReference type="eggNOG" id="COG0594">
    <property type="taxonomic scope" value="Bacteria"/>
</dbReference>
<sequence length="143" mass="16242">MLSEQRAHALPRREILRGKSTISPLFNEGNRLKGGPLLMFYTCSRQGDRTGCTPVRVLFTVGKKLVPRAVDRNRIKRLMREAYRLEKKALSGLTVSEADGVPCQVLLAFLYRGRADSVPPLAEFRTEIRRMLNTMVTKRLAQL</sequence>
<keyword evidence="10" id="KW-1185">Reference proteome</keyword>
<dbReference type="SUPFAM" id="SSF54211">
    <property type="entry name" value="Ribosomal protein S5 domain 2-like"/>
    <property type="match status" value="1"/>
</dbReference>
<name>B3QLY6_CHLP8</name>
<dbReference type="GO" id="GO:0042781">
    <property type="term" value="F:3'-tRNA processing endoribonuclease activity"/>
    <property type="evidence" value="ECO:0007669"/>
    <property type="project" value="TreeGrafter"/>
</dbReference>
<keyword evidence="3 7" id="KW-0540">Nuclease</keyword>
<dbReference type="AlphaFoldDB" id="B3QLY6"/>
<keyword evidence="2 7" id="KW-0819">tRNA processing</keyword>
<dbReference type="STRING" id="517417.Cpar_2087"/>
<proteinExistence type="inferred from homology"/>
<gene>
    <name evidence="7" type="primary">rnpA</name>
    <name evidence="9" type="ordered locus">Cpar_2087</name>
</gene>
<evidence type="ECO:0000313" key="10">
    <source>
        <dbReference type="Proteomes" id="UP000008811"/>
    </source>
</evidence>
<reference evidence="9" key="1">
    <citation type="submission" date="2008-06" db="EMBL/GenBank/DDBJ databases">
        <title>Complete sequence of Chlorobaculum parvum NCIB 8327.</title>
        <authorList>
            <consortium name="US DOE Joint Genome Institute"/>
            <person name="Lucas S."/>
            <person name="Copeland A."/>
            <person name="Lapidus A."/>
            <person name="Glavina del Rio T."/>
            <person name="Dalin E."/>
            <person name="Tice H."/>
            <person name="Bruce D."/>
            <person name="Goodwin L."/>
            <person name="Pitluck S."/>
            <person name="Schmutz J."/>
            <person name="Larimer F."/>
            <person name="Land M."/>
            <person name="Hauser L."/>
            <person name="Kyrpides N."/>
            <person name="Mikhailova N."/>
            <person name="Zhao F."/>
            <person name="Li T."/>
            <person name="Liu Z."/>
            <person name="Overmann J."/>
            <person name="Bryant D.A."/>
            <person name="Richardson P."/>
        </authorList>
    </citation>
    <scope>NUCLEOTIDE SEQUENCE [LARGE SCALE GENOMIC DNA]</scope>
    <source>
        <strain evidence="9">NCIB 8327</strain>
    </source>
</reference>
<dbReference type="EMBL" id="CP001099">
    <property type="protein sequence ID" value="ACF12472.1"/>
    <property type="molecule type" value="Genomic_DNA"/>
</dbReference>
<dbReference type="GO" id="GO:0004526">
    <property type="term" value="F:ribonuclease P activity"/>
    <property type="evidence" value="ECO:0007669"/>
    <property type="project" value="UniProtKB-UniRule"/>
</dbReference>
<evidence type="ECO:0000256" key="1">
    <source>
        <dbReference type="ARBA" id="ARBA00002663"/>
    </source>
</evidence>
<evidence type="ECO:0000256" key="2">
    <source>
        <dbReference type="ARBA" id="ARBA00022694"/>
    </source>
</evidence>
<dbReference type="PANTHER" id="PTHR33992">
    <property type="entry name" value="RIBONUCLEASE P PROTEIN COMPONENT"/>
    <property type="match status" value="1"/>
</dbReference>
<dbReference type="KEGG" id="cpc:Cpar_2087"/>
<dbReference type="PROSITE" id="PS00648">
    <property type="entry name" value="RIBONUCLEASE_P"/>
    <property type="match status" value="1"/>
</dbReference>
<evidence type="ECO:0000256" key="8">
    <source>
        <dbReference type="NCBIfam" id="TIGR00188"/>
    </source>
</evidence>
<evidence type="ECO:0000313" key="9">
    <source>
        <dbReference type="EMBL" id="ACF12472.1"/>
    </source>
</evidence>
<evidence type="ECO:0000256" key="5">
    <source>
        <dbReference type="ARBA" id="ARBA00022801"/>
    </source>
</evidence>
<comment type="function">
    <text evidence="1 7">RNaseP catalyzes the removal of the 5'-leader sequence from pre-tRNA to produce the mature 5'-terminus. It can also cleave other RNA substrates such as 4.5S RNA. The protein component plays an auxiliary but essential role in vivo by binding to the 5'-leader sequence and broadening the substrate specificity of the ribozyme.</text>
</comment>
<dbReference type="PANTHER" id="PTHR33992:SF1">
    <property type="entry name" value="RIBONUCLEASE P PROTEIN COMPONENT"/>
    <property type="match status" value="1"/>
</dbReference>
<dbReference type="GO" id="GO:0000049">
    <property type="term" value="F:tRNA binding"/>
    <property type="evidence" value="ECO:0007669"/>
    <property type="project" value="UniProtKB-UniRule"/>
</dbReference>
<organism evidence="9 10">
    <name type="scientific">Chlorobaculum parvum (strain DSM 263 / NCIMB 8327)</name>
    <name type="common">Chlorobium vibrioforme subsp. thiosulfatophilum</name>
    <dbReference type="NCBI Taxonomy" id="517417"/>
    <lineage>
        <taxon>Bacteria</taxon>
        <taxon>Pseudomonadati</taxon>
        <taxon>Chlorobiota</taxon>
        <taxon>Chlorobiia</taxon>
        <taxon>Chlorobiales</taxon>
        <taxon>Chlorobiaceae</taxon>
        <taxon>Chlorobaculum</taxon>
    </lineage>
</organism>
<protein>
    <recommendedName>
        <fullName evidence="7 8">Ribonuclease P protein component</fullName>
        <shortName evidence="7">RNase P protein</shortName>
        <shortName evidence="7">RNaseP protein</shortName>
        <ecNumber evidence="7 8">3.1.26.5</ecNumber>
    </recommendedName>
    <alternativeName>
        <fullName evidence="7">Protein C5</fullName>
    </alternativeName>
</protein>
<comment type="catalytic activity">
    <reaction evidence="7">
        <text>Endonucleolytic cleavage of RNA, removing 5'-extranucleotides from tRNA precursor.</text>
        <dbReference type="EC" id="3.1.26.5"/>
    </reaction>
</comment>
<dbReference type="InterPro" id="IPR020568">
    <property type="entry name" value="Ribosomal_Su5_D2-typ_SF"/>
</dbReference>
<evidence type="ECO:0000256" key="3">
    <source>
        <dbReference type="ARBA" id="ARBA00022722"/>
    </source>
</evidence>
<comment type="subunit">
    <text evidence="7">Consists of a catalytic RNA component (M1 or rnpB) and a protein subunit.</text>
</comment>
<dbReference type="Proteomes" id="UP000008811">
    <property type="component" value="Chromosome"/>
</dbReference>
<keyword evidence="6 7" id="KW-0694">RNA-binding</keyword>
<evidence type="ECO:0000256" key="7">
    <source>
        <dbReference type="HAMAP-Rule" id="MF_00227"/>
    </source>
</evidence>
<dbReference type="Gene3D" id="3.30.230.10">
    <property type="match status" value="1"/>
</dbReference>
<dbReference type="EC" id="3.1.26.5" evidence="7 8"/>
<dbReference type="NCBIfam" id="NF002507">
    <property type="entry name" value="PRK01903.1-1"/>
    <property type="match status" value="1"/>
</dbReference>
<dbReference type="GO" id="GO:0030677">
    <property type="term" value="C:ribonuclease P complex"/>
    <property type="evidence" value="ECO:0007669"/>
    <property type="project" value="TreeGrafter"/>
</dbReference>
<keyword evidence="4 7" id="KW-0255">Endonuclease</keyword>
<dbReference type="NCBIfam" id="TIGR00188">
    <property type="entry name" value="rnpA"/>
    <property type="match status" value="1"/>
</dbReference>
<dbReference type="GO" id="GO:0001682">
    <property type="term" value="P:tRNA 5'-leader removal"/>
    <property type="evidence" value="ECO:0007669"/>
    <property type="project" value="UniProtKB-UniRule"/>
</dbReference>
<comment type="similarity">
    <text evidence="7">Belongs to the RnpA family.</text>
</comment>
<evidence type="ECO:0000256" key="4">
    <source>
        <dbReference type="ARBA" id="ARBA00022759"/>
    </source>
</evidence>
<dbReference type="InterPro" id="IPR000100">
    <property type="entry name" value="RNase_P"/>
</dbReference>
<accession>B3QLY6</accession>
<dbReference type="InterPro" id="IPR020539">
    <property type="entry name" value="RNase_P_CS"/>
</dbReference>
<evidence type="ECO:0000256" key="6">
    <source>
        <dbReference type="ARBA" id="ARBA00022884"/>
    </source>
</evidence>
<keyword evidence="5 7" id="KW-0378">Hydrolase</keyword>